<evidence type="ECO:0000313" key="3">
    <source>
        <dbReference type="Proteomes" id="UP001597361"/>
    </source>
</evidence>
<keyword evidence="2" id="KW-0012">Acyltransferase</keyword>
<dbReference type="EMBL" id="JBHUHR010000043">
    <property type="protein sequence ID" value="MFD2036497.1"/>
    <property type="molecule type" value="Genomic_DNA"/>
</dbReference>
<keyword evidence="1" id="KW-0456">Lyase</keyword>
<dbReference type="Pfam" id="PF13772">
    <property type="entry name" value="AIG2_2"/>
    <property type="match status" value="1"/>
</dbReference>
<dbReference type="InterPro" id="IPR036568">
    <property type="entry name" value="GGCT-like_sf"/>
</dbReference>
<evidence type="ECO:0000313" key="2">
    <source>
        <dbReference type="EMBL" id="MFD2036497.1"/>
    </source>
</evidence>
<reference evidence="3" key="1">
    <citation type="journal article" date="2019" name="Int. J. Syst. Evol. Microbiol.">
        <title>The Global Catalogue of Microorganisms (GCM) 10K type strain sequencing project: providing services to taxonomists for standard genome sequencing and annotation.</title>
        <authorList>
            <consortium name="The Broad Institute Genomics Platform"/>
            <consortium name="The Broad Institute Genome Sequencing Center for Infectious Disease"/>
            <person name="Wu L."/>
            <person name="Ma J."/>
        </authorList>
    </citation>
    <scope>NUCLEOTIDE SEQUENCE [LARGE SCALE GENOMIC DNA]</scope>
    <source>
        <strain evidence="3">CGMCC 1.15180</strain>
    </source>
</reference>
<gene>
    <name evidence="2" type="ORF">ACFSKL_16950</name>
</gene>
<dbReference type="InterPro" id="IPR013024">
    <property type="entry name" value="GGCT-like"/>
</dbReference>
<dbReference type="InterPro" id="IPR017939">
    <property type="entry name" value="G-Glutamylcylcotransferase"/>
</dbReference>
<keyword evidence="2" id="KW-0808">Transferase</keyword>
<proteinExistence type="predicted"/>
<accession>A0ABW4VNY4</accession>
<dbReference type="Proteomes" id="UP001597361">
    <property type="component" value="Unassembled WGS sequence"/>
</dbReference>
<dbReference type="CDD" id="cd06661">
    <property type="entry name" value="GGCT_like"/>
    <property type="match status" value="1"/>
</dbReference>
<dbReference type="PANTHER" id="PTHR12935">
    <property type="entry name" value="GAMMA-GLUTAMYLCYCLOTRANSFERASE"/>
    <property type="match status" value="1"/>
</dbReference>
<dbReference type="SUPFAM" id="SSF110857">
    <property type="entry name" value="Gamma-glutamyl cyclotransferase-like"/>
    <property type="match status" value="1"/>
</dbReference>
<name>A0ABW4VNY4_9BACT</name>
<dbReference type="PANTHER" id="PTHR12935:SF0">
    <property type="entry name" value="GAMMA-GLUTAMYLCYCLOTRANSFERASE"/>
    <property type="match status" value="1"/>
</dbReference>
<dbReference type="EC" id="2.3.2.-" evidence="2"/>
<evidence type="ECO:0000256" key="1">
    <source>
        <dbReference type="ARBA" id="ARBA00023239"/>
    </source>
</evidence>
<protein>
    <submittedName>
        <fullName evidence="2">Gamma-glutamylcyclotransferase family protein</fullName>
        <ecNumber evidence="2">2.3.2.-</ecNumber>
    </submittedName>
</protein>
<dbReference type="RefSeq" id="WP_376887554.1">
    <property type="nucleotide sequence ID" value="NZ_JBHUHR010000043.1"/>
</dbReference>
<sequence length="149" mass="16700">MKEEKFLYYAYASNLDFSTLEGRLSSAAKLQGIGALSHYGFRFNVQNADGSARANIVESINETVYGLLFEIPSMDLEYFVKSEPGYDFIEMEILTKKGLIKAYTFVSHKTVDGIFPHQEYLDTIIRGGNTNGIPKGYLASIINRAGRIH</sequence>
<dbReference type="GO" id="GO:0016746">
    <property type="term" value="F:acyltransferase activity"/>
    <property type="evidence" value="ECO:0007669"/>
    <property type="project" value="UniProtKB-KW"/>
</dbReference>
<dbReference type="Gene3D" id="3.10.490.10">
    <property type="entry name" value="Gamma-glutamyl cyclotransferase-like"/>
    <property type="match status" value="1"/>
</dbReference>
<keyword evidence="3" id="KW-1185">Reference proteome</keyword>
<comment type="caution">
    <text evidence="2">The sequence shown here is derived from an EMBL/GenBank/DDBJ whole genome shotgun (WGS) entry which is preliminary data.</text>
</comment>
<organism evidence="2 3">
    <name type="scientific">Belliella marina</name>
    <dbReference type="NCBI Taxonomy" id="1644146"/>
    <lineage>
        <taxon>Bacteria</taxon>
        <taxon>Pseudomonadati</taxon>
        <taxon>Bacteroidota</taxon>
        <taxon>Cytophagia</taxon>
        <taxon>Cytophagales</taxon>
        <taxon>Cyclobacteriaceae</taxon>
        <taxon>Belliella</taxon>
    </lineage>
</organism>